<protein>
    <recommendedName>
        <fullName evidence="11">tRNA-splicing ligase RtcB</fullName>
        <ecNumber evidence="11">6.5.1.-</ecNumber>
    </recommendedName>
</protein>
<organism evidence="12 13">
    <name type="scientific">Candidatus Endobugula sertula</name>
    <name type="common">Bugula neritina bacterial symbiont</name>
    <dbReference type="NCBI Taxonomy" id="62101"/>
    <lineage>
        <taxon>Bacteria</taxon>
        <taxon>Pseudomonadati</taxon>
        <taxon>Pseudomonadota</taxon>
        <taxon>Gammaproteobacteria</taxon>
        <taxon>Cellvibrionales</taxon>
        <taxon>Cellvibrionaceae</taxon>
        <taxon>Candidatus Endobugula</taxon>
    </lineage>
</organism>
<evidence type="ECO:0000256" key="4">
    <source>
        <dbReference type="ARBA" id="ARBA00022800"/>
    </source>
</evidence>
<comment type="caution">
    <text evidence="12">The sequence shown here is derived from an EMBL/GenBank/DDBJ whole genome shotgun (WGS) entry which is preliminary data.</text>
</comment>
<evidence type="ECO:0000313" key="13">
    <source>
        <dbReference type="Proteomes" id="UP000242502"/>
    </source>
</evidence>
<dbReference type="EC" id="6.5.1.-" evidence="11"/>
<dbReference type="GO" id="GO:0170057">
    <property type="term" value="F:RNA ligase (GTP) activity"/>
    <property type="evidence" value="ECO:0007669"/>
    <property type="project" value="UniProtKB-EC"/>
</dbReference>
<proteinExistence type="inferred from homology"/>
<evidence type="ECO:0000256" key="5">
    <source>
        <dbReference type="ARBA" id="ARBA00023134"/>
    </source>
</evidence>
<feature type="binding site" evidence="9">
    <location>
        <begin position="250"/>
        <end position="251"/>
    </location>
    <ligand>
        <name>GMP</name>
        <dbReference type="ChEBI" id="CHEBI:58115"/>
    </ligand>
</feature>
<evidence type="ECO:0000256" key="1">
    <source>
        <dbReference type="ARBA" id="ARBA00022598"/>
    </source>
</evidence>
<gene>
    <name evidence="11" type="primary">rtcB</name>
    <name evidence="12" type="ORF">AB835_05830</name>
</gene>
<evidence type="ECO:0000256" key="10">
    <source>
        <dbReference type="PIRSR" id="PIRSR601233-3"/>
    </source>
</evidence>
<dbReference type="Proteomes" id="UP000242502">
    <property type="component" value="Unassembled WGS sequence"/>
</dbReference>
<evidence type="ECO:0000256" key="9">
    <source>
        <dbReference type="PIRSR" id="PIRSR601233-2"/>
    </source>
</evidence>
<dbReference type="EMBL" id="MDLC01000015">
    <property type="protein sequence ID" value="ODS24040.1"/>
    <property type="molecule type" value="Genomic_DNA"/>
</dbReference>
<evidence type="ECO:0000256" key="3">
    <source>
        <dbReference type="ARBA" id="ARBA00022741"/>
    </source>
</evidence>
<name>A0A1D2QR80_9GAMM</name>
<keyword evidence="1 11" id="KW-0436">Ligase</keyword>
<feature type="binding site" evidence="9">
    <location>
        <begin position="329"/>
        <end position="332"/>
    </location>
    <ligand>
        <name>GMP</name>
        <dbReference type="ChEBI" id="CHEBI:58115"/>
    </ligand>
</feature>
<reference evidence="12 13" key="1">
    <citation type="journal article" date="2016" name="Appl. Environ. Microbiol.">
        <title>Lack of Overt Genome Reduction in the Bryostatin-Producing Bryozoan Symbiont "Candidatus Endobugula sertula".</title>
        <authorList>
            <person name="Miller I.J."/>
            <person name="Vanee N."/>
            <person name="Fong S.S."/>
            <person name="Lim-Fong G.E."/>
            <person name="Kwan J.C."/>
        </authorList>
    </citation>
    <scope>NUCLEOTIDE SEQUENCE [LARGE SCALE GENOMIC DNA]</scope>
    <source>
        <strain evidence="12">AB1-4</strain>
    </source>
</reference>
<dbReference type="NCBIfam" id="NF007153">
    <property type="entry name" value="PRK09588.1"/>
    <property type="match status" value="1"/>
</dbReference>
<evidence type="ECO:0000256" key="7">
    <source>
        <dbReference type="ARBA" id="ARBA00047746"/>
    </source>
</evidence>
<feature type="binding site" evidence="10">
    <location>
        <position position="177"/>
    </location>
    <ligand>
        <name>Mn(2+)</name>
        <dbReference type="ChEBI" id="CHEBI:29035"/>
        <label>2</label>
    </ligand>
</feature>
<dbReference type="NCBIfam" id="TIGR03073">
    <property type="entry name" value="release_rtcB"/>
    <property type="match status" value="1"/>
</dbReference>
<dbReference type="GO" id="GO:0006396">
    <property type="term" value="P:RNA processing"/>
    <property type="evidence" value="ECO:0007669"/>
    <property type="project" value="InterPro"/>
</dbReference>
<dbReference type="STRING" id="62101.AB835_05830"/>
<evidence type="ECO:0000256" key="2">
    <source>
        <dbReference type="ARBA" id="ARBA00022723"/>
    </source>
</evidence>
<feature type="binding site" evidence="9">
    <location>
        <position position="307"/>
    </location>
    <ligand>
        <name>GMP</name>
        <dbReference type="ChEBI" id="CHEBI:58115"/>
    </ligand>
</feature>
<dbReference type="PANTHER" id="PTHR11118">
    <property type="entry name" value="RNA-SPLICING LIGASE RTCB HOMOLOG"/>
    <property type="match status" value="1"/>
</dbReference>
<comment type="similarity">
    <text evidence="11">Belongs to the RtcB family.</text>
</comment>
<keyword evidence="2 10" id="KW-0479">Metal-binding</keyword>
<feature type="active site" description="GMP-histidine intermediate" evidence="8">
    <location>
        <position position="329"/>
    </location>
</feature>
<dbReference type="AlphaFoldDB" id="A0A1D2QR80"/>
<dbReference type="Pfam" id="PF01139">
    <property type="entry name" value="RtcB"/>
    <property type="match status" value="2"/>
</dbReference>
<evidence type="ECO:0000256" key="6">
    <source>
        <dbReference type="ARBA" id="ARBA00023211"/>
    </source>
</evidence>
<dbReference type="GO" id="GO:0003972">
    <property type="term" value="F:RNA ligase (ATP) activity"/>
    <property type="evidence" value="ECO:0007669"/>
    <property type="project" value="TreeGrafter"/>
</dbReference>
<keyword evidence="3 9" id="KW-0547">Nucleotide-binding</keyword>
<feature type="binding site" evidence="10">
    <location>
        <position position="250"/>
    </location>
    <ligand>
        <name>Mn(2+)</name>
        <dbReference type="ChEBI" id="CHEBI:29035"/>
        <label>2</label>
    </ligand>
</feature>
<dbReference type="GO" id="GO:0005525">
    <property type="term" value="F:GTP binding"/>
    <property type="evidence" value="ECO:0007669"/>
    <property type="project" value="UniProtKB-KW"/>
</dbReference>
<comment type="catalytic activity">
    <reaction evidence="7">
        <text>a 3'-end 3'-phospho-ribonucleotide-RNA + a 5'-end dephospho-ribonucleoside-RNA + GTP = a ribonucleotidyl-ribonucleotide-RNA + GMP + diphosphate</text>
        <dbReference type="Rhea" id="RHEA:68076"/>
        <dbReference type="Rhea" id="RHEA-COMP:10463"/>
        <dbReference type="Rhea" id="RHEA-COMP:13936"/>
        <dbReference type="Rhea" id="RHEA-COMP:17355"/>
        <dbReference type="ChEBI" id="CHEBI:33019"/>
        <dbReference type="ChEBI" id="CHEBI:37565"/>
        <dbReference type="ChEBI" id="CHEBI:58115"/>
        <dbReference type="ChEBI" id="CHEBI:83062"/>
        <dbReference type="ChEBI" id="CHEBI:138284"/>
        <dbReference type="ChEBI" id="CHEBI:173118"/>
        <dbReference type="EC" id="6.5.1.8"/>
    </reaction>
</comment>
<dbReference type="GO" id="GO:0046872">
    <property type="term" value="F:metal ion binding"/>
    <property type="evidence" value="ECO:0007669"/>
    <property type="project" value="UniProtKB-UniRule"/>
</dbReference>
<evidence type="ECO:0000313" key="12">
    <source>
        <dbReference type="EMBL" id="ODS24040.1"/>
    </source>
</evidence>
<comment type="subunit">
    <text evidence="11">Monomer.</text>
</comment>
<dbReference type="SUPFAM" id="SSF103365">
    <property type="entry name" value="Hypothetical protein PH1602"/>
    <property type="match status" value="1"/>
</dbReference>
<keyword evidence="5 9" id="KW-0342">GTP-binding</keyword>
<dbReference type="InterPro" id="IPR017510">
    <property type="entry name" value="RtcB2"/>
</dbReference>
<evidence type="ECO:0000256" key="8">
    <source>
        <dbReference type="PIRSR" id="PIRSR601233-1"/>
    </source>
</evidence>
<evidence type="ECO:0000256" key="11">
    <source>
        <dbReference type="RuleBase" id="RU371113"/>
    </source>
</evidence>
<accession>A0A1D2QR80</accession>
<comment type="cofactor">
    <cofactor evidence="10 11">
        <name>Mn(2+)</name>
        <dbReference type="ChEBI" id="CHEBI:29035"/>
    </cofactor>
    <text evidence="10 11">Binds 2 manganese ions per subunit.</text>
</comment>
<keyword evidence="4" id="KW-0692">RNA repair</keyword>
<dbReference type="InterPro" id="IPR001233">
    <property type="entry name" value="RtcB"/>
</dbReference>
<dbReference type="InterPro" id="IPR036025">
    <property type="entry name" value="RtcB-like_sf"/>
</dbReference>
<feature type="binding site" evidence="9">
    <location>
        <begin position="145"/>
        <end position="149"/>
    </location>
    <ligand>
        <name>GMP</name>
        <dbReference type="ChEBI" id="CHEBI:58115"/>
    </ligand>
</feature>
<feature type="binding site" evidence="10">
    <location>
        <position position="146"/>
    </location>
    <ligand>
        <name>Mn(2+)</name>
        <dbReference type="ChEBI" id="CHEBI:29035"/>
        <label>1</label>
    </ligand>
</feature>
<dbReference type="Gene3D" id="3.90.1860.10">
    <property type="entry name" value="tRNA-splicing ligase RtcB"/>
    <property type="match status" value="1"/>
</dbReference>
<keyword evidence="6 10" id="KW-0464">Manganese</keyword>
<sequence length="411" mass="46451">MSTLFKNIETAEDRRTSIISSDKNWLEDAAITQLKKTMELPGMRIGIGMPDLHPGKGQPIGAAFVTENCIYPHMVGSDIGCGMGLWQLDIPTRKVKLDKWEKQLVGLDELWNGNREEWLGDRSLIIEGDFSLTEHHKLGTIGGDNHFAELQQIHEIIDSDVFDGLGIDKKHVFLLVHSGSRGLGQKILRDHVDNLGSKSLETIQDEYQYEQYQKRHNYAIRWAEANRELIAERFCQQLKTKQRYLFDVTHNMVEALSSVETELMGLSAKSAAKSDIDSERRYWIHRKGASPTNKGLVMIPGSRGSLSYLVKPRVNELSALALGGFSLAHGAGRKWKRSDARGRLEKRFKVKDLEKTSLGSRVICKQRDLLYEEAPQAYKNISQVVSDLAEAGMVDIVATFKPLLTYKTRRT</sequence>
<feature type="binding site" evidence="10">
    <location>
        <position position="78"/>
    </location>
    <ligand>
        <name>Mn(2+)</name>
        <dbReference type="ChEBI" id="CHEBI:29035"/>
        <label>1</label>
    </ligand>
</feature>
<dbReference type="PANTHER" id="PTHR11118:SF1">
    <property type="entry name" value="RNA-SPLICING LIGASE RTCB HOMOLOG"/>
    <property type="match status" value="1"/>
</dbReference>
<dbReference type="GO" id="GO:0042245">
    <property type="term" value="P:RNA repair"/>
    <property type="evidence" value="ECO:0007669"/>
    <property type="project" value="UniProtKB-KW"/>
</dbReference>